<feature type="transmembrane region" description="Helical" evidence="7">
    <location>
        <begin position="60"/>
        <end position="81"/>
    </location>
</feature>
<keyword evidence="6 7" id="KW-0472">Membrane</keyword>
<dbReference type="InterPro" id="IPR017871">
    <property type="entry name" value="ABC_transporter-like_CS"/>
</dbReference>
<dbReference type="GO" id="GO:0140359">
    <property type="term" value="F:ABC-type transporter activity"/>
    <property type="evidence" value="ECO:0007669"/>
    <property type="project" value="InterPro"/>
</dbReference>
<evidence type="ECO:0000256" key="6">
    <source>
        <dbReference type="ARBA" id="ARBA00023136"/>
    </source>
</evidence>
<feature type="transmembrane region" description="Helical" evidence="7">
    <location>
        <begin position="244"/>
        <end position="269"/>
    </location>
</feature>
<keyword evidence="11" id="KW-1185">Reference proteome</keyword>
<dbReference type="Gene3D" id="3.40.50.300">
    <property type="entry name" value="P-loop containing nucleotide triphosphate hydrolases"/>
    <property type="match status" value="1"/>
</dbReference>
<accession>A0A370U6R7</accession>
<keyword evidence="3" id="KW-0547">Nucleotide-binding</keyword>
<dbReference type="SMART" id="SM00382">
    <property type="entry name" value="AAA"/>
    <property type="match status" value="1"/>
</dbReference>
<feature type="transmembrane region" description="Helical" evidence="7">
    <location>
        <begin position="139"/>
        <end position="157"/>
    </location>
</feature>
<evidence type="ECO:0000313" key="11">
    <source>
        <dbReference type="Proteomes" id="UP000254326"/>
    </source>
</evidence>
<dbReference type="GO" id="GO:0016887">
    <property type="term" value="F:ATP hydrolysis activity"/>
    <property type="evidence" value="ECO:0007669"/>
    <property type="project" value="InterPro"/>
</dbReference>
<evidence type="ECO:0000256" key="3">
    <source>
        <dbReference type="ARBA" id="ARBA00022741"/>
    </source>
</evidence>
<evidence type="ECO:0000313" key="10">
    <source>
        <dbReference type="EMBL" id="RDL43469.1"/>
    </source>
</evidence>
<dbReference type="PROSITE" id="PS00211">
    <property type="entry name" value="ABC_TRANSPORTER_1"/>
    <property type="match status" value="1"/>
</dbReference>
<dbReference type="InterPro" id="IPR027417">
    <property type="entry name" value="P-loop_NTPase"/>
</dbReference>
<organism evidence="10 11">
    <name type="scientific">Marinomonas piezotolerans</name>
    <dbReference type="NCBI Taxonomy" id="2213058"/>
    <lineage>
        <taxon>Bacteria</taxon>
        <taxon>Pseudomonadati</taxon>
        <taxon>Pseudomonadota</taxon>
        <taxon>Gammaproteobacteria</taxon>
        <taxon>Oceanospirillales</taxon>
        <taxon>Oceanospirillaceae</taxon>
        <taxon>Marinomonas</taxon>
    </lineage>
</organism>
<dbReference type="SUPFAM" id="SSF52540">
    <property type="entry name" value="P-loop containing nucleoside triphosphate hydrolases"/>
    <property type="match status" value="1"/>
</dbReference>
<keyword evidence="4" id="KW-0067">ATP-binding</keyword>
<dbReference type="PANTHER" id="PTHR24221:SF261">
    <property type="entry name" value="GLUTATHIONE_L-CYSTEINE TRANSPORT SYSTEM ATP-BINDING_PERMEASE PROTEIN CYDD"/>
    <property type="match status" value="1"/>
</dbReference>
<dbReference type="InterPro" id="IPR036640">
    <property type="entry name" value="ABC1_TM_sf"/>
</dbReference>
<evidence type="ECO:0000256" key="4">
    <source>
        <dbReference type="ARBA" id="ARBA00022840"/>
    </source>
</evidence>
<dbReference type="GO" id="GO:0005886">
    <property type="term" value="C:plasma membrane"/>
    <property type="evidence" value="ECO:0007669"/>
    <property type="project" value="UniProtKB-SubCell"/>
</dbReference>
<dbReference type="PROSITE" id="PS50929">
    <property type="entry name" value="ABC_TM1F"/>
    <property type="match status" value="1"/>
</dbReference>
<evidence type="ECO:0000256" key="1">
    <source>
        <dbReference type="ARBA" id="ARBA00004651"/>
    </source>
</evidence>
<keyword evidence="5 7" id="KW-1133">Transmembrane helix</keyword>
<proteinExistence type="predicted"/>
<evidence type="ECO:0000259" key="8">
    <source>
        <dbReference type="PROSITE" id="PS50893"/>
    </source>
</evidence>
<dbReference type="SUPFAM" id="SSF90123">
    <property type="entry name" value="ABC transporter transmembrane region"/>
    <property type="match status" value="1"/>
</dbReference>
<dbReference type="AlphaFoldDB" id="A0A370U6R7"/>
<feature type="transmembrane region" description="Helical" evidence="7">
    <location>
        <begin position="28"/>
        <end position="48"/>
    </location>
</feature>
<dbReference type="InterPro" id="IPR003593">
    <property type="entry name" value="AAA+_ATPase"/>
</dbReference>
<dbReference type="GO" id="GO:0005524">
    <property type="term" value="F:ATP binding"/>
    <property type="evidence" value="ECO:0007669"/>
    <property type="project" value="UniProtKB-KW"/>
</dbReference>
<dbReference type="Pfam" id="PF00005">
    <property type="entry name" value="ABC_tran"/>
    <property type="match status" value="1"/>
</dbReference>
<dbReference type="PANTHER" id="PTHR24221">
    <property type="entry name" value="ATP-BINDING CASSETTE SUB-FAMILY B"/>
    <property type="match status" value="1"/>
</dbReference>
<dbReference type="NCBIfam" id="TIGR02857">
    <property type="entry name" value="CydD"/>
    <property type="match status" value="1"/>
</dbReference>
<feature type="transmembrane region" description="Helical" evidence="7">
    <location>
        <begin position="163"/>
        <end position="182"/>
    </location>
</feature>
<evidence type="ECO:0000256" key="5">
    <source>
        <dbReference type="ARBA" id="ARBA00022989"/>
    </source>
</evidence>
<comment type="caution">
    <text evidence="10">The sequence shown here is derived from an EMBL/GenBank/DDBJ whole genome shotgun (WGS) entry which is preliminary data.</text>
</comment>
<dbReference type="InterPro" id="IPR011527">
    <property type="entry name" value="ABC1_TM_dom"/>
</dbReference>
<keyword evidence="2 7" id="KW-0812">Transmembrane</keyword>
<dbReference type="GO" id="GO:0042883">
    <property type="term" value="P:cysteine transport"/>
    <property type="evidence" value="ECO:0007669"/>
    <property type="project" value="InterPro"/>
</dbReference>
<dbReference type="Pfam" id="PF00664">
    <property type="entry name" value="ABC_membrane"/>
    <property type="match status" value="1"/>
</dbReference>
<dbReference type="OrthoDB" id="9806127at2"/>
<dbReference type="GO" id="GO:0034040">
    <property type="term" value="F:ATPase-coupled lipid transmembrane transporter activity"/>
    <property type="evidence" value="ECO:0007669"/>
    <property type="project" value="TreeGrafter"/>
</dbReference>
<comment type="subcellular location">
    <subcellularLocation>
        <location evidence="1">Cell membrane</location>
        <topology evidence="1">Multi-pass membrane protein</topology>
    </subcellularLocation>
</comment>
<evidence type="ECO:0000256" key="7">
    <source>
        <dbReference type="SAM" id="Phobius"/>
    </source>
</evidence>
<sequence length="573" mass="63530">MDMKKRIKSPEQAFLSGLQSQEGNGYRMVKWLGVLMAFAIIAQAIGLAKICSDLALHNSFSLDAAALAASAFFIKVIIQYAREQISAASSRSIRFNLRQRLIDHLTRLGPNRLHIDEDAALSTRVYEQVDALDDYYTRYVPQVFLVTFVPLTILIAVAPVSWVAFGIFVVTAPLVIFFMILVGHKAAQANRKQFSVLSLLSNQFLDLNQGLAELKRLGQTNAARERLSLTAHEYQKTTMGVLRLAFLSTGTLELFSSVAIAMVALYLGLGLLEQLPWQVGVAPVSLFAAFYLLLLAPEFYLPLRQLGNDYHAKQKAEAAATDIAEVLGHTQTDRTSQTTIACADTTKQCLIKFDSLSWRQGGRDRLKPMTATIQSGERVWLSGQSGSGKSSLMTVLLGFEHDYVGSVLISGCELRSTNIEQWRKRLAWLPQKPEWVQGTIRQNLELGIGRRSENDLRFALERAQCWAVVNKLPLGLDTPISEAGTGLSGGQMQRLSIARALLSEADIWLLDEPCSSLDNETADQILDILDQVSVGKTLIIVSHDTHPVRWADQHWFMSKEGLHVEAQTVTTDV</sequence>
<protein>
    <submittedName>
        <fullName evidence="10">Thiol reductant ABC exporter subunit CydD</fullName>
    </submittedName>
</protein>
<name>A0A370U6R7_9GAMM</name>
<dbReference type="Gene3D" id="1.20.1560.10">
    <property type="entry name" value="ABC transporter type 1, transmembrane domain"/>
    <property type="match status" value="1"/>
</dbReference>
<dbReference type="InterPro" id="IPR039421">
    <property type="entry name" value="Type_1_exporter"/>
</dbReference>
<dbReference type="PROSITE" id="PS50893">
    <property type="entry name" value="ABC_TRANSPORTER_2"/>
    <property type="match status" value="1"/>
</dbReference>
<evidence type="ECO:0000259" key="9">
    <source>
        <dbReference type="PROSITE" id="PS50929"/>
    </source>
</evidence>
<dbReference type="InterPro" id="IPR014216">
    <property type="entry name" value="ABC_transptr_CydD"/>
</dbReference>
<feature type="transmembrane region" description="Helical" evidence="7">
    <location>
        <begin position="275"/>
        <end position="296"/>
    </location>
</feature>
<reference evidence="10 11" key="1">
    <citation type="submission" date="2018-06" db="EMBL/GenBank/DDBJ databases">
        <title>Marinomonas sp. YLB-05 draft genome sequence.</title>
        <authorList>
            <person name="Yu L."/>
            <person name="Tang X."/>
        </authorList>
    </citation>
    <scope>NUCLEOTIDE SEQUENCE [LARGE SCALE GENOMIC DNA]</scope>
    <source>
        <strain evidence="10 11">YLB-05</strain>
    </source>
</reference>
<dbReference type="EMBL" id="QKRA01000007">
    <property type="protein sequence ID" value="RDL43469.1"/>
    <property type="molecule type" value="Genomic_DNA"/>
</dbReference>
<dbReference type="CDD" id="cd18584">
    <property type="entry name" value="ABC_6TM_AarD_CydD"/>
    <property type="match status" value="1"/>
</dbReference>
<dbReference type="InterPro" id="IPR003439">
    <property type="entry name" value="ABC_transporter-like_ATP-bd"/>
</dbReference>
<feature type="domain" description="ABC transporter" evidence="8">
    <location>
        <begin position="351"/>
        <end position="573"/>
    </location>
</feature>
<gene>
    <name evidence="10" type="primary">cydD</name>
    <name evidence="10" type="ORF">DN730_14120</name>
</gene>
<evidence type="ECO:0000256" key="2">
    <source>
        <dbReference type="ARBA" id="ARBA00022692"/>
    </source>
</evidence>
<dbReference type="Proteomes" id="UP000254326">
    <property type="component" value="Unassembled WGS sequence"/>
</dbReference>
<feature type="domain" description="ABC transmembrane type-1" evidence="9">
    <location>
        <begin position="32"/>
        <end position="315"/>
    </location>
</feature>